<proteinExistence type="predicted"/>
<feature type="domain" description="Competence protein CoiA-like N-terminal" evidence="1">
    <location>
        <begin position="25"/>
        <end position="57"/>
    </location>
</feature>
<evidence type="ECO:0000259" key="1">
    <source>
        <dbReference type="Pfam" id="PF25164"/>
    </source>
</evidence>
<evidence type="ECO:0000313" key="2">
    <source>
        <dbReference type="EMBL" id="QHT93464.1"/>
    </source>
</evidence>
<dbReference type="EMBL" id="MN740208">
    <property type="protein sequence ID" value="QHT93464.1"/>
    <property type="molecule type" value="Genomic_DNA"/>
</dbReference>
<reference evidence="2" key="1">
    <citation type="journal article" date="2020" name="Nature">
        <title>Giant virus diversity and host interactions through global metagenomics.</title>
        <authorList>
            <person name="Schulz F."/>
            <person name="Roux S."/>
            <person name="Paez-Espino D."/>
            <person name="Jungbluth S."/>
            <person name="Walsh D.A."/>
            <person name="Denef V.J."/>
            <person name="McMahon K.D."/>
            <person name="Konstantinidis K.T."/>
            <person name="Eloe-Fadrosh E.A."/>
            <person name="Kyrpides N.C."/>
            <person name="Woyke T."/>
        </authorList>
    </citation>
    <scope>NUCLEOTIDE SEQUENCE</scope>
    <source>
        <strain evidence="2">GVMAG-M-3300024252-29</strain>
    </source>
</reference>
<name>A0A6C0IJU8_9ZZZZ</name>
<accession>A0A6C0IJU8</accession>
<dbReference type="InterPro" id="IPR057253">
    <property type="entry name" value="CoiA-like_N"/>
</dbReference>
<sequence>MHHQYYIGAINKDTDEYVHPTVANKTDQHICPDCEKDVILVKGEIRAHHFRHKADSNPCNLYNHPGESQIHKYAKPTLKSLIEEEKIEFTRDCVRCDEVCEIIFPEITENSRITLEHRFNYKENLRIADVAHIINGEIKAIFEVCKIHQTCSENRPEPWVEVEAKSVLTLTNTNNELLRIKCIRPEKCDKCAETGYKKKYCGGCKTYGGGNCDYCGGMSDESYRELWNFFCKGM</sequence>
<dbReference type="AlphaFoldDB" id="A0A6C0IJU8"/>
<organism evidence="2">
    <name type="scientific">viral metagenome</name>
    <dbReference type="NCBI Taxonomy" id="1070528"/>
    <lineage>
        <taxon>unclassified sequences</taxon>
        <taxon>metagenomes</taxon>
        <taxon>organismal metagenomes</taxon>
    </lineage>
</organism>
<protein>
    <recommendedName>
        <fullName evidence="1">Competence protein CoiA-like N-terminal domain-containing protein</fullName>
    </recommendedName>
</protein>
<dbReference type="Pfam" id="PF25164">
    <property type="entry name" value="CoiA_N"/>
    <property type="match status" value="1"/>
</dbReference>